<accession>A0ABM0GJT8</accession>
<evidence type="ECO:0000256" key="5">
    <source>
        <dbReference type="PROSITE-ProRule" id="PRU00221"/>
    </source>
</evidence>
<dbReference type="InterPro" id="IPR019775">
    <property type="entry name" value="WD40_repeat_CS"/>
</dbReference>
<evidence type="ECO:0000256" key="2">
    <source>
        <dbReference type="ARBA" id="ARBA00022490"/>
    </source>
</evidence>
<gene>
    <name evidence="7" type="primary">LOC100375060</name>
</gene>
<dbReference type="PROSITE" id="PS00678">
    <property type="entry name" value="WD_REPEATS_1"/>
    <property type="match status" value="1"/>
</dbReference>
<protein>
    <submittedName>
        <fullName evidence="7">Methylosome protein 50-like</fullName>
    </submittedName>
</protein>
<evidence type="ECO:0000313" key="7">
    <source>
        <dbReference type="RefSeq" id="XP_002731413.2"/>
    </source>
</evidence>
<organism evidence="6 7">
    <name type="scientific">Saccoglossus kowalevskii</name>
    <name type="common">Acorn worm</name>
    <dbReference type="NCBI Taxonomy" id="10224"/>
    <lineage>
        <taxon>Eukaryota</taxon>
        <taxon>Metazoa</taxon>
        <taxon>Hemichordata</taxon>
        <taxon>Enteropneusta</taxon>
        <taxon>Harrimaniidae</taxon>
        <taxon>Saccoglossus</taxon>
    </lineage>
</organism>
<dbReference type="InterPro" id="IPR052139">
    <property type="entry name" value="Methylosome_Comp_WDR77"/>
</dbReference>
<dbReference type="PANTHER" id="PTHR46853:SF1">
    <property type="entry name" value="METHYLOSOME PROTEIN 50"/>
    <property type="match status" value="1"/>
</dbReference>
<proteinExistence type="predicted"/>
<sequence length="231" mass="25569">MKKTKAASGSADRSVKVWNLESQTSLSTYRIHLDTVSCVSWSRTINDIFLSCSQDGTCILWDIRNPKPASYVIKNDHMTSAPTCASWQPETQYTAAIGMETGQIVIKDARNLKETVAEKNAHNRAINRIAFSKKYSHWLASVSDDSTVALTDVAQTAKTIYRSRVHKDFVHGLSWSPTDNTLLTCGWDGLVHQHSFMPETLSSDGLQSPVAMETAGAVTIYPNNIQNQFAV</sequence>
<dbReference type="Pfam" id="PF00400">
    <property type="entry name" value="WD40"/>
    <property type="match status" value="4"/>
</dbReference>
<dbReference type="SUPFAM" id="SSF50978">
    <property type="entry name" value="WD40 repeat-like"/>
    <property type="match status" value="1"/>
</dbReference>
<dbReference type="InterPro" id="IPR015943">
    <property type="entry name" value="WD40/YVTN_repeat-like_dom_sf"/>
</dbReference>
<name>A0ABM0GJT8_SACKO</name>
<evidence type="ECO:0000256" key="3">
    <source>
        <dbReference type="ARBA" id="ARBA00022574"/>
    </source>
</evidence>
<comment type="subcellular location">
    <subcellularLocation>
        <location evidence="1">Cytoplasm</location>
    </subcellularLocation>
</comment>
<dbReference type="PROSITE" id="PS50082">
    <property type="entry name" value="WD_REPEATS_2"/>
    <property type="match status" value="2"/>
</dbReference>
<dbReference type="SMART" id="SM00320">
    <property type="entry name" value="WD40"/>
    <property type="match status" value="3"/>
</dbReference>
<dbReference type="RefSeq" id="XP_002731413.2">
    <property type="nucleotide sequence ID" value="XM_002731367.2"/>
</dbReference>
<feature type="repeat" description="WD" evidence="5">
    <location>
        <begin position="1"/>
        <end position="28"/>
    </location>
</feature>
<dbReference type="InterPro" id="IPR036322">
    <property type="entry name" value="WD40_repeat_dom_sf"/>
</dbReference>
<dbReference type="PANTHER" id="PTHR46853">
    <property type="entry name" value="METHYLOSOME PROTEIN 50"/>
    <property type="match status" value="1"/>
</dbReference>
<keyword evidence="2" id="KW-0963">Cytoplasm</keyword>
<feature type="repeat" description="WD" evidence="5">
    <location>
        <begin position="29"/>
        <end position="71"/>
    </location>
</feature>
<reference evidence="7" key="1">
    <citation type="submission" date="2025-08" db="UniProtKB">
        <authorList>
            <consortium name="RefSeq"/>
        </authorList>
    </citation>
    <scope>IDENTIFICATION</scope>
    <source>
        <tissue evidence="7">Testes</tissue>
    </source>
</reference>
<dbReference type="Proteomes" id="UP000694865">
    <property type="component" value="Unplaced"/>
</dbReference>
<evidence type="ECO:0000256" key="1">
    <source>
        <dbReference type="ARBA" id="ARBA00004496"/>
    </source>
</evidence>
<dbReference type="GeneID" id="100375060"/>
<keyword evidence="6" id="KW-1185">Reference proteome</keyword>
<evidence type="ECO:0000313" key="6">
    <source>
        <dbReference type="Proteomes" id="UP000694865"/>
    </source>
</evidence>
<keyword evidence="3 5" id="KW-0853">WD repeat</keyword>
<dbReference type="Gene3D" id="2.130.10.10">
    <property type="entry name" value="YVTN repeat-like/Quinoprotein amine dehydrogenase"/>
    <property type="match status" value="1"/>
</dbReference>
<keyword evidence="4" id="KW-0677">Repeat</keyword>
<evidence type="ECO:0000256" key="4">
    <source>
        <dbReference type="ARBA" id="ARBA00022737"/>
    </source>
</evidence>
<dbReference type="PROSITE" id="PS50294">
    <property type="entry name" value="WD_REPEATS_REGION"/>
    <property type="match status" value="1"/>
</dbReference>
<dbReference type="InterPro" id="IPR001680">
    <property type="entry name" value="WD40_rpt"/>
</dbReference>